<dbReference type="InterPro" id="IPR038417">
    <property type="entry name" value="Alpga-gal_N_sf"/>
</dbReference>
<protein>
    <recommendedName>
        <fullName evidence="2">alpha-galactosidase</fullName>
        <ecNumber evidence="2">3.2.1.22</ecNumber>
    </recommendedName>
</protein>
<dbReference type="GO" id="GO:0016052">
    <property type="term" value="P:carbohydrate catabolic process"/>
    <property type="evidence" value="ECO:0007669"/>
    <property type="project" value="InterPro"/>
</dbReference>
<feature type="domain" description="Glycosyl hydrolase family 36 N-terminal" evidence="6">
    <location>
        <begin position="31"/>
        <end position="314"/>
    </location>
</feature>
<dbReference type="EMBL" id="CDMZ01003988">
    <property type="protein sequence ID" value="CEM48310.1"/>
    <property type="molecule type" value="Genomic_DNA"/>
</dbReference>
<name>A0A0G4HV15_9ALVE</name>
<dbReference type="Pfam" id="PF02065">
    <property type="entry name" value="Melibiase"/>
    <property type="match status" value="1"/>
</dbReference>
<dbReference type="InterPro" id="IPR017853">
    <property type="entry name" value="GH"/>
</dbReference>
<dbReference type="Pfam" id="PF16875">
    <property type="entry name" value="Glyco_hydro_36N"/>
    <property type="match status" value="1"/>
</dbReference>
<evidence type="ECO:0000256" key="3">
    <source>
        <dbReference type="ARBA" id="ARBA00022801"/>
    </source>
</evidence>
<keyword evidence="4" id="KW-0326">Glycosidase</keyword>
<dbReference type="EC" id="3.2.1.22" evidence="2"/>
<dbReference type="InterPro" id="IPR031704">
    <property type="entry name" value="Glyco_hydro_36_N"/>
</dbReference>
<dbReference type="InterPro" id="IPR031705">
    <property type="entry name" value="Glyco_hydro_36_C"/>
</dbReference>
<evidence type="ECO:0000256" key="1">
    <source>
        <dbReference type="ARBA" id="ARBA00001255"/>
    </source>
</evidence>
<organism evidence="7">
    <name type="scientific">Chromera velia CCMP2878</name>
    <dbReference type="NCBI Taxonomy" id="1169474"/>
    <lineage>
        <taxon>Eukaryota</taxon>
        <taxon>Sar</taxon>
        <taxon>Alveolata</taxon>
        <taxon>Colpodellida</taxon>
        <taxon>Chromeraceae</taxon>
        <taxon>Chromera</taxon>
    </lineage>
</organism>
<dbReference type="CDD" id="cd14791">
    <property type="entry name" value="GH36"/>
    <property type="match status" value="1"/>
</dbReference>
<dbReference type="InterPro" id="IPR013785">
    <property type="entry name" value="Aldolase_TIM"/>
</dbReference>
<dbReference type="Gene3D" id="2.60.40.1180">
    <property type="entry name" value="Golgi alpha-mannosidase II"/>
    <property type="match status" value="1"/>
</dbReference>
<dbReference type="Gene3D" id="2.70.98.60">
    <property type="entry name" value="alpha-galactosidase from lactobacil brevis"/>
    <property type="match status" value="1"/>
</dbReference>
<keyword evidence="3" id="KW-0378">Hydrolase</keyword>
<sequence>MSEHITFDPETRLFHLYAGRSLYAFKISSEGLLENLYFGETIPPNADILYLEKRGSSLRPQIFEPRPEYCNETGKSTTALVFDDDQLVVGKNASLLEYSDFGTGDFRRPALQLQDRSGSRLSPLMYKSHKIQLNRKERLEEPWPSVRREEDGGLPASSLIVTLEDTHTGLEVDLVYNVIHDLDVLTRFTVLRNVNEKAGKDTDLFIDRMMSLCLDLEKEADGFNLIQLSGSWSNERSMVETRLVHGVHAVDSTRGTSSHQQNPFVAVSRGGPFSEETGETIGLALVYSGNFLFEAEVNPSGQLRMLMGLHPLMHWVSLKQGETFTTPEAVIARSSQGLGGLSREMHRLVRGAITPPQWRGKPCPVLINSWEAMYFSVNHENVMEMARVAKSMDIELFVLDDGWFGERDDATSSLGDWHVNKKKFPGGIKQLSEDMNSIGMEFGIWVEPEMISEKSELYKEHPEWAIQAAGRRRQLGRDQFVLDLSRQEVRDHIFKKLEVLFDSCPAVSYVKWDMNRYITDMDSAIVGPHRKGELYHRFVEGFYDVCNRFTKKFPHIRLEHCSGGGGRFDLGTLYFAPQIWTSDNTDVLSRVYIQWGTSMGYPVSSMGAHFAADPCHVTGRTFHPRTRAILAMSGTFGYELDPRPFSEAEKEMIRRQVKAHKKVAQVVQDGDLYRLWDPHKNTNATATAWMLVTPDKKRAVVWAVAVQFPFWVTGAATLRLKGLREDADYVVSEPLPHFARLVKETTTVKETSTAQYVLGSESVRLNGKALTHAGIPVNFISTDDAAMYLLEMVE</sequence>
<dbReference type="InterPro" id="IPR013780">
    <property type="entry name" value="Glyco_hydro_b"/>
</dbReference>
<dbReference type="AlphaFoldDB" id="A0A0G4HV15"/>
<dbReference type="FunFam" id="3.20.20.70:FF:000118">
    <property type="entry name" value="Alpha-galactosidase"/>
    <property type="match status" value="1"/>
</dbReference>
<dbReference type="InterPro" id="IPR050985">
    <property type="entry name" value="Alpha-glycosidase_related"/>
</dbReference>
<comment type="catalytic activity">
    <reaction evidence="1">
        <text>Hydrolysis of terminal, non-reducing alpha-D-galactose residues in alpha-D-galactosides, including galactose oligosaccharides, galactomannans and galactolipids.</text>
        <dbReference type="EC" id="3.2.1.22"/>
    </reaction>
</comment>
<dbReference type="InterPro" id="IPR002252">
    <property type="entry name" value="Glyco_hydro_36"/>
</dbReference>
<dbReference type="GO" id="GO:0004557">
    <property type="term" value="F:alpha-galactosidase activity"/>
    <property type="evidence" value="ECO:0007669"/>
    <property type="project" value="UniProtKB-EC"/>
</dbReference>
<dbReference type="PRINTS" id="PR00743">
    <property type="entry name" value="GLHYDRLASE36"/>
</dbReference>
<dbReference type="PhylomeDB" id="A0A0G4HV15"/>
<dbReference type="Gene3D" id="3.20.20.70">
    <property type="entry name" value="Aldolase class I"/>
    <property type="match status" value="1"/>
</dbReference>
<dbReference type="SUPFAM" id="SSF51445">
    <property type="entry name" value="(Trans)glycosidases"/>
    <property type="match status" value="1"/>
</dbReference>
<gene>
    <name evidence="7" type="ORF">Cvel_8772</name>
</gene>
<feature type="domain" description="Glycosyl hydrolase family 36 C-terminal" evidence="5">
    <location>
        <begin position="687"/>
        <end position="788"/>
    </location>
</feature>
<proteinExistence type="predicted"/>
<evidence type="ECO:0000256" key="4">
    <source>
        <dbReference type="ARBA" id="ARBA00023295"/>
    </source>
</evidence>
<dbReference type="PANTHER" id="PTHR43053">
    <property type="entry name" value="GLYCOSIDASE FAMILY 31"/>
    <property type="match status" value="1"/>
</dbReference>
<evidence type="ECO:0000256" key="2">
    <source>
        <dbReference type="ARBA" id="ARBA00012755"/>
    </source>
</evidence>
<dbReference type="Pfam" id="PF16874">
    <property type="entry name" value="Glyco_hydro_36C"/>
    <property type="match status" value="1"/>
</dbReference>
<reference evidence="7" key="1">
    <citation type="submission" date="2014-11" db="EMBL/GenBank/DDBJ databases">
        <authorList>
            <person name="Otto D Thomas"/>
            <person name="Naeem Raeece"/>
        </authorList>
    </citation>
    <scope>NUCLEOTIDE SEQUENCE</scope>
</reference>
<dbReference type="VEuPathDB" id="CryptoDB:Cvel_8772"/>
<evidence type="ECO:0000259" key="5">
    <source>
        <dbReference type="Pfam" id="PF16874"/>
    </source>
</evidence>
<evidence type="ECO:0000259" key="6">
    <source>
        <dbReference type="Pfam" id="PF16875"/>
    </source>
</evidence>
<accession>A0A0G4HV15</accession>
<dbReference type="PANTHER" id="PTHR43053:SF3">
    <property type="entry name" value="ALPHA-GALACTOSIDASE C-RELATED"/>
    <property type="match status" value="1"/>
</dbReference>
<evidence type="ECO:0000313" key="7">
    <source>
        <dbReference type="EMBL" id="CEM48310.1"/>
    </source>
</evidence>